<feature type="region of interest" description="Disordered" evidence="7">
    <location>
        <begin position="237"/>
        <end position="267"/>
    </location>
</feature>
<dbReference type="AlphaFoldDB" id="A0A1Z5JFQ2"/>
<evidence type="ECO:0000256" key="7">
    <source>
        <dbReference type="SAM" id="MobiDB-lite"/>
    </source>
</evidence>
<dbReference type="InterPro" id="IPR013876">
    <property type="entry name" value="TFIIH_BTF_p62_N"/>
</dbReference>
<evidence type="ECO:0000313" key="9">
    <source>
        <dbReference type="EMBL" id="GAX12756.1"/>
    </source>
</evidence>
<evidence type="ECO:0000259" key="8">
    <source>
        <dbReference type="PROSITE" id="PS50858"/>
    </source>
</evidence>
<evidence type="ECO:0000313" key="10">
    <source>
        <dbReference type="Proteomes" id="UP000198406"/>
    </source>
</evidence>
<keyword evidence="9" id="KW-0396">Initiation factor</keyword>
<dbReference type="SUPFAM" id="SSF50729">
    <property type="entry name" value="PH domain-like"/>
    <property type="match status" value="1"/>
</dbReference>
<comment type="caution">
    <text evidence="9">The sequence shown here is derived from an EMBL/GenBank/DDBJ whole genome shotgun (WGS) entry which is preliminary data.</text>
</comment>
<dbReference type="SMART" id="SM00751">
    <property type="entry name" value="BSD"/>
    <property type="match status" value="2"/>
</dbReference>
<dbReference type="GO" id="GO:0003743">
    <property type="term" value="F:translation initiation factor activity"/>
    <property type="evidence" value="ECO:0007669"/>
    <property type="project" value="UniProtKB-KW"/>
</dbReference>
<evidence type="ECO:0000256" key="6">
    <source>
        <dbReference type="ARBA" id="ARBA00023242"/>
    </source>
</evidence>
<evidence type="ECO:0000256" key="4">
    <source>
        <dbReference type="ARBA" id="ARBA00023015"/>
    </source>
</evidence>
<evidence type="ECO:0000256" key="2">
    <source>
        <dbReference type="ARBA" id="ARBA00009448"/>
    </source>
</evidence>
<dbReference type="Pfam" id="PF08567">
    <property type="entry name" value="PH_TFIIH"/>
    <property type="match status" value="1"/>
</dbReference>
<feature type="domain" description="BSD" evidence="8">
    <location>
        <begin position="186"/>
        <end position="227"/>
    </location>
</feature>
<dbReference type="Gene3D" id="2.30.29.30">
    <property type="entry name" value="Pleckstrin-homology domain (PH domain)/Phosphotyrosine-binding domain (PTB)"/>
    <property type="match status" value="1"/>
</dbReference>
<dbReference type="GO" id="GO:0006289">
    <property type="term" value="P:nucleotide-excision repair"/>
    <property type="evidence" value="ECO:0007669"/>
    <property type="project" value="InterPro"/>
</dbReference>
<proteinExistence type="inferred from homology"/>
<dbReference type="OrthoDB" id="360521at2759"/>
<dbReference type="GO" id="GO:0006351">
    <property type="term" value="P:DNA-templated transcription"/>
    <property type="evidence" value="ECO:0007669"/>
    <property type="project" value="InterPro"/>
</dbReference>
<organism evidence="9 10">
    <name type="scientific">Fistulifera solaris</name>
    <name type="common">Oleaginous diatom</name>
    <dbReference type="NCBI Taxonomy" id="1519565"/>
    <lineage>
        <taxon>Eukaryota</taxon>
        <taxon>Sar</taxon>
        <taxon>Stramenopiles</taxon>
        <taxon>Ochrophyta</taxon>
        <taxon>Bacillariophyta</taxon>
        <taxon>Bacillariophyceae</taxon>
        <taxon>Bacillariophycidae</taxon>
        <taxon>Naviculales</taxon>
        <taxon>Naviculaceae</taxon>
        <taxon>Fistulifera</taxon>
    </lineage>
</organism>
<dbReference type="CDD" id="cd13229">
    <property type="entry name" value="PH_TFIIH"/>
    <property type="match status" value="1"/>
</dbReference>
<dbReference type="PROSITE" id="PS50858">
    <property type="entry name" value="BSD"/>
    <property type="match status" value="1"/>
</dbReference>
<dbReference type="Proteomes" id="UP000198406">
    <property type="component" value="Unassembled WGS sequence"/>
</dbReference>
<keyword evidence="4" id="KW-0805">Transcription regulation</keyword>
<evidence type="ECO:0000256" key="3">
    <source>
        <dbReference type="ARBA" id="ARBA00022737"/>
    </source>
</evidence>
<feature type="compositionally biased region" description="Low complexity" evidence="7">
    <location>
        <begin position="243"/>
        <end position="258"/>
    </location>
</feature>
<sequence>MQVDEKRYSQVIFQKQSGELVLTETGLQFGTWQISWTQLVKHQVSPASYPKALLKLVLQGETNATFQLSNRTDLEQIRKEISIHLQQRSKKRPHSEVAIVTYGAPLDATATAVTRASLLAAHPSLRQQHAYLVQETCTLTEDEFWETHQHLLQEEHARISGLAQAGRSSFMQSRLPTSGRITLGVEEMRQIFIMYPAVHKAYEEKVPLELSDEQFWRKYLESEYFHRDRGRLGTVARNHANGEETNNNKNGKKPSGPSMEEQDARAAAVGTDDFFSRYAQKLQQEQKPLDHTKVGRRLATGQFDLASTLETERGHLLQGPKDNHPSNVHDDEKGARVIAKYNRHWAMVLHPDDAVAGADLLNVARQSPLQVLPDDEDAKWGGGVHREMQRLVGFAEATEEEANHADGRKADDAYEPLSLKNVEAYYSFKQSGNNTTTETSEEANERYKVFANTILGNVNALVQELVADETKLTELPPTCFPPPKLGRELLSALTKKMAADARTDSASLAMVEQLPSEFREKLQIYFRRCSELLRHFFALRQMKNSGEKLARIVLGMETFYRELDTMRKSFPHTDAGNMMQKMCLPLMDQLDWAFKLHREGSGVGGGGGFVTVEEIY</sequence>
<dbReference type="InterPro" id="IPR011993">
    <property type="entry name" value="PH-like_dom_sf"/>
</dbReference>
<dbReference type="Pfam" id="PF03909">
    <property type="entry name" value="BSD"/>
    <property type="match status" value="1"/>
</dbReference>
<comment type="subcellular location">
    <subcellularLocation>
        <location evidence="1">Nucleus</location>
    </subcellularLocation>
</comment>
<evidence type="ECO:0000256" key="5">
    <source>
        <dbReference type="ARBA" id="ARBA00023163"/>
    </source>
</evidence>
<keyword evidence="3" id="KW-0677">Repeat</keyword>
<gene>
    <name evidence="9" type="ORF">FisN_15Hh235</name>
</gene>
<name>A0A1Z5JFQ2_FISSO</name>
<keyword evidence="6" id="KW-0539">Nucleus</keyword>
<dbReference type="InterPro" id="IPR005607">
    <property type="entry name" value="BSD_dom"/>
</dbReference>
<accession>A0A1Z5JFQ2</accession>
<protein>
    <submittedName>
        <fullName evidence="9">Transcription initiation factor TFIIH subunit 1</fullName>
    </submittedName>
</protein>
<keyword evidence="10" id="KW-1185">Reference proteome</keyword>
<keyword evidence="9" id="KW-0648">Protein biosynthesis</keyword>
<dbReference type="EMBL" id="BDSP01000055">
    <property type="protein sequence ID" value="GAX12756.1"/>
    <property type="molecule type" value="Genomic_DNA"/>
</dbReference>
<dbReference type="GO" id="GO:0000439">
    <property type="term" value="C:transcription factor TFIIH core complex"/>
    <property type="evidence" value="ECO:0007669"/>
    <property type="project" value="InterPro"/>
</dbReference>
<evidence type="ECO:0000256" key="1">
    <source>
        <dbReference type="ARBA" id="ARBA00004123"/>
    </source>
</evidence>
<reference evidence="9 10" key="1">
    <citation type="journal article" date="2015" name="Plant Cell">
        <title>Oil accumulation by the oleaginous diatom Fistulifera solaris as revealed by the genome and transcriptome.</title>
        <authorList>
            <person name="Tanaka T."/>
            <person name="Maeda Y."/>
            <person name="Veluchamy A."/>
            <person name="Tanaka M."/>
            <person name="Abida H."/>
            <person name="Marechal E."/>
            <person name="Bowler C."/>
            <person name="Muto M."/>
            <person name="Sunaga Y."/>
            <person name="Tanaka M."/>
            <person name="Yoshino T."/>
            <person name="Taniguchi T."/>
            <person name="Fukuda Y."/>
            <person name="Nemoto M."/>
            <person name="Matsumoto M."/>
            <person name="Wong P.S."/>
            <person name="Aburatani S."/>
            <person name="Fujibuchi W."/>
        </authorList>
    </citation>
    <scope>NUCLEOTIDE SEQUENCE [LARGE SCALE GENOMIC DNA]</scope>
    <source>
        <strain evidence="9 10">JPCC DA0580</strain>
    </source>
</reference>
<dbReference type="PANTHER" id="PTHR12856">
    <property type="entry name" value="TRANSCRIPTION INITIATION FACTOR IIH-RELATED"/>
    <property type="match status" value="1"/>
</dbReference>
<keyword evidence="5" id="KW-0804">Transcription</keyword>
<comment type="similarity">
    <text evidence="2">Belongs to the TFB1 family.</text>
</comment>
<dbReference type="InterPro" id="IPR027079">
    <property type="entry name" value="Tfb1/GTF2H1"/>
</dbReference>
<dbReference type="InParanoid" id="A0A1Z5JFQ2"/>